<sequence>MRAFPVVLPSGQKYWTVLDDDLEVVPVADRWLRNLRFGRDRAELTTKALKEPSSLRGRHGEGMRSTARIIFRVGVVAGGIRGHAPRRGPTRSRILP</sequence>
<protein>
    <submittedName>
        <fullName evidence="1">Uncharacterized protein</fullName>
    </submittedName>
</protein>
<organism evidence="1 2">
    <name type="scientific">Streptomyces nigrescens</name>
    <dbReference type="NCBI Taxonomy" id="1920"/>
    <lineage>
        <taxon>Bacteria</taxon>
        <taxon>Bacillati</taxon>
        <taxon>Actinomycetota</taxon>
        <taxon>Actinomycetes</taxon>
        <taxon>Kitasatosporales</taxon>
        <taxon>Streptomycetaceae</taxon>
        <taxon>Streptomyces</taxon>
    </lineage>
</organism>
<gene>
    <name evidence="1" type="ORF">HEK616_37110</name>
</gene>
<dbReference type="EMBL" id="AP026073">
    <property type="protein sequence ID" value="BDM70224.1"/>
    <property type="molecule type" value="Genomic_DNA"/>
</dbReference>
<keyword evidence="2" id="KW-1185">Reference proteome</keyword>
<name>A0ABM7ZV21_STRNI</name>
<evidence type="ECO:0000313" key="2">
    <source>
        <dbReference type="Proteomes" id="UP001059597"/>
    </source>
</evidence>
<reference evidence="1" key="1">
    <citation type="submission" date="2022-06" db="EMBL/GenBank/DDBJ databases">
        <title>Complete genome sequence of Streptomyces nigrescens HEK616.</title>
        <authorList>
            <person name="Asamizu S."/>
            <person name="Onaka H."/>
        </authorList>
    </citation>
    <scope>NUCLEOTIDE SEQUENCE</scope>
    <source>
        <strain evidence="1">HEK616</strain>
    </source>
</reference>
<accession>A0ABM7ZV21</accession>
<dbReference type="Proteomes" id="UP001059597">
    <property type="component" value="Chromosome"/>
</dbReference>
<evidence type="ECO:0000313" key="1">
    <source>
        <dbReference type="EMBL" id="BDM70224.1"/>
    </source>
</evidence>
<proteinExistence type="predicted"/>